<dbReference type="InterPro" id="IPR023214">
    <property type="entry name" value="HAD_sf"/>
</dbReference>
<dbReference type="FunFam" id="1.10.150.340:FF:000001">
    <property type="entry name" value="Cytosolic 5-nucleotidase 3-like"/>
    <property type="match status" value="1"/>
</dbReference>
<keyword evidence="10" id="KW-1185">Reference proteome</keyword>
<evidence type="ECO:0000256" key="3">
    <source>
        <dbReference type="ARBA" id="ARBA00012643"/>
    </source>
</evidence>
<dbReference type="EC" id="3.1.3.5" evidence="3"/>
<keyword evidence="7" id="KW-0460">Magnesium</keyword>
<dbReference type="Pfam" id="PF05822">
    <property type="entry name" value="UMPH-1"/>
    <property type="match status" value="1"/>
</dbReference>
<evidence type="ECO:0000256" key="4">
    <source>
        <dbReference type="ARBA" id="ARBA00022723"/>
    </source>
</evidence>
<proteinExistence type="inferred from homology"/>
<dbReference type="GO" id="GO:0000166">
    <property type="term" value="F:nucleotide binding"/>
    <property type="evidence" value="ECO:0007669"/>
    <property type="project" value="UniProtKB-KW"/>
</dbReference>
<dbReference type="GO" id="GO:0000287">
    <property type="term" value="F:magnesium ion binding"/>
    <property type="evidence" value="ECO:0007669"/>
    <property type="project" value="InterPro"/>
</dbReference>
<evidence type="ECO:0000256" key="5">
    <source>
        <dbReference type="ARBA" id="ARBA00022741"/>
    </source>
</evidence>
<dbReference type="GO" id="GO:0005737">
    <property type="term" value="C:cytoplasm"/>
    <property type="evidence" value="ECO:0007669"/>
    <property type="project" value="InterPro"/>
</dbReference>
<evidence type="ECO:0000313" key="9">
    <source>
        <dbReference type="EMBL" id="CDW55961.1"/>
    </source>
</evidence>
<reference evidence="9" key="2">
    <citation type="submission" date="2014-03" db="EMBL/GenBank/DDBJ databases">
        <title>The whipworm genome and dual-species transcriptomics of an intimate host-pathogen interaction.</title>
        <authorList>
            <person name="Foth B.J."/>
            <person name="Tsai I.J."/>
            <person name="Reid A.J."/>
            <person name="Bancroft A.J."/>
            <person name="Nichol S."/>
            <person name="Tracey A."/>
            <person name="Holroyd N."/>
            <person name="Cotton J.A."/>
            <person name="Stanley E.J."/>
            <person name="Zarowiecki M."/>
            <person name="Liu J.Z."/>
            <person name="Huckvale T."/>
            <person name="Cooper P.J."/>
            <person name="Grencis R.K."/>
            <person name="Berriman M."/>
        </authorList>
    </citation>
    <scope>NUCLEOTIDE SEQUENCE [LARGE SCALE GENOMIC DNA]</scope>
</reference>
<dbReference type="Proteomes" id="UP000030665">
    <property type="component" value="Unassembled WGS sequence"/>
</dbReference>
<evidence type="ECO:0000256" key="6">
    <source>
        <dbReference type="ARBA" id="ARBA00022801"/>
    </source>
</evidence>
<evidence type="ECO:0000256" key="2">
    <source>
        <dbReference type="ARBA" id="ARBA00008389"/>
    </source>
</evidence>
<dbReference type="GO" id="GO:0009117">
    <property type="term" value="P:nucleotide metabolic process"/>
    <property type="evidence" value="ECO:0007669"/>
    <property type="project" value="UniProtKB-KW"/>
</dbReference>
<dbReference type="InterPro" id="IPR006434">
    <property type="entry name" value="Pyrimidine_nucleotidase_eu"/>
</dbReference>
<dbReference type="InterPro" id="IPR036412">
    <property type="entry name" value="HAD-like_sf"/>
</dbReference>
<dbReference type="SFLD" id="SFLDG01128">
    <property type="entry name" value="C1.4:_5'-Nucleotidase_Like"/>
    <property type="match status" value="1"/>
</dbReference>
<keyword evidence="8" id="KW-0546">Nucleotide metabolism</keyword>
<dbReference type="PANTHER" id="PTHR13045">
    <property type="entry name" value="5'-NUCLEOTIDASE"/>
    <property type="match status" value="1"/>
</dbReference>
<dbReference type="GO" id="GO:0008253">
    <property type="term" value="F:5'-nucleotidase activity"/>
    <property type="evidence" value="ECO:0007669"/>
    <property type="project" value="UniProtKB-EC"/>
</dbReference>
<dbReference type="OrthoDB" id="10014216at2759"/>
<sequence length="317" mass="36188">MSDSAVLEKVKKTISDLQERRFIFIRDVATLEAKLERLCDETTSAVQVRNRPHCSCAIDVVSDFDFTISKYANSTGERLWTTHDVFDQGIRVIKMELYEEVQALRAKYLPIEFSTEMSIEEKIPHMETWWRLAHACIVRAGFSRADLKTLASVARIELRNGFTEFLNWAEKNGVPVTIFSAGIANIIRELFNHRVGRVPLNMRVIGNEFSFDEFGVVCGFFEPLIHTYNKNISAIKCKDDFMGSLKDRRNVVLFGDTLGDARMDLGIDESERILKIGFLNHTVDGMKESYMRAYDVVISDPSDFNTASELLFSLLGR</sequence>
<keyword evidence="4" id="KW-0479">Metal-binding</keyword>
<evidence type="ECO:0000256" key="8">
    <source>
        <dbReference type="ARBA" id="ARBA00023080"/>
    </source>
</evidence>
<reference evidence="9" key="1">
    <citation type="submission" date="2014-01" db="EMBL/GenBank/DDBJ databases">
        <authorList>
            <person name="Aslett M."/>
        </authorList>
    </citation>
    <scope>NUCLEOTIDE SEQUENCE</scope>
</reference>
<evidence type="ECO:0000256" key="1">
    <source>
        <dbReference type="ARBA" id="ARBA00000815"/>
    </source>
</evidence>
<comment type="similarity">
    <text evidence="2">Belongs to the pyrimidine 5'-nucleotidase family.</text>
</comment>
<name>A0A077Z6Y3_TRITR</name>
<accession>A0A077Z6Y3</accession>
<dbReference type="STRING" id="36087.A0A077Z6Y3"/>
<evidence type="ECO:0000256" key="7">
    <source>
        <dbReference type="ARBA" id="ARBA00022842"/>
    </source>
</evidence>
<keyword evidence="6" id="KW-0378">Hydrolase</keyword>
<dbReference type="Gene3D" id="3.40.50.1000">
    <property type="entry name" value="HAD superfamily/HAD-like"/>
    <property type="match status" value="1"/>
</dbReference>
<evidence type="ECO:0000313" key="10">
    <source>
        <dbReference type="Proteomes" id="UP000030665"/>
    </source>
</evidence>
<dbReference type="Gene3D" id="1.10.150.340">
    <property type="entry name" value="Pyrimidine 5'-nucleotidase (UMPH-1), N-terminal domain"/>
    <property type="match status" value="1"/>
</dbReference>
<organism evidence="9 10">
    <name type="scientific">Trichuris trichiura</name>
    <name type="common">Whipworm</name>
    <name type="synonym">Trichocephalus trichiurus</name>
    <dbReference type="NCBI Taxonomy" id="36087"/>
    <lineage>
        <taxon>Eukaryota</taxon>
        <taxon>Metazoa</taxon>
        <taxon>Ecdysozoa</taxon>
        <taxon>Nematoda</taxon>
        <taxon>Enoplea</taxon>
        <taxon>Dorylaimia</taxon>
        <taxon>Trichinellida</taxon>
        <taxon>Trichuridae</taxon>
        <taxon>Trichuris</taxon>
    </lineage>
</organism>
<dbReference type="PANTHER" id="PTHR13045:SF0">
    <property type="entry name" value="7-METHYLGUANOSINE PHOSPHATE-SPECIFIC 5'-NUCLEOTIDASE"/>
    <property type="match status" value="1"/>
</dbReference>
<keyword evidence="5" id="KW-0547">Nucleotide-binding</keyword>
<comment type="catalytic activity">
    <reaction evidence="1">
        <text>a ribonucleoside 5'-phosphate + H2O = a ribonucleoside + phosphate</text>
        <dbReference type="Rhea" id="RHEA:12484"/>
        <dbReference type="ChEBI" id="CHEBI:15377"/>
        <dbReference type="ChEBI" id="CHEBI:18254"/>
        <dbReference type="ChEBI" id="CHEBI:43474"/>
        <dbReference type="ChEBI" id="CHEBI:58043"/>
        <dbReference type="EC" id="3.1.3.5"/>
    </reaction>
</comment>
<protein>
    <recommendedName>
        <fullName evidence="3">5'-nucleotidase</fullName>
        <ecNumber evidence="3">3.1.3.5</ecNumber>
    </recommendedName>
</protein>
<dbReference type="SFLD" id="SFLDS00003">
    <property type="entry name" value="Haloacid_Dehalogenase"/>
    <property type="match status" value="1"/>
</dbReference>
<dbReference type="AlphaFoldDB" id="A0A077Z6Y3"/>
<dbReference type="EMBL" id="HG805997">
    <property type="protein sequence ID" value="CDW55961.1"/>
    <property type="molecule type" value="Genomic_DNA"/>
</dbReference>
<dbReference type="SUPFAM" id="SSF56784">
    <property type="entry name" value="HAD-like"/>
    <property type="match status" value="1"/>
</dbReference>
<gene>
    <name evidence="9" type="ORF">TTRE_0000423501</name>
</gene>